<evidence type="ECO:0000313" key="5">
    <source>
        <dbReference type="Proteomes" id="UP000006851"/>
    </source>
</evidence>
<evidence type="ECO:0000256" key="1">
    <source>
        <dbReference type="ARBA" id="ARBA00023125"/>
    </source>
</evidence>
<dbReference type="AlphaFoldDB" id="F2NAH6"/>
<keyword evidence="1 2" id="KW-0238">DNA-binding</keyword>
<dbReference type="RefSeq" id="WP_013708246.1">
    <property type="nucleotide sequence ID" value="NC_015389.1"/>
</dbReference>
<gene>
    <name evidence="4" type="ordered locus">Corgl_0384</name>
</gene>
<dbReference type="SUPFAM" id="SSF46689">
    <property type="entry name" value="Homeodomain-like"/>
    <property type="match status" value="1"/>
</dbReference>
<dbReference type="InterPro" id="IPR009057">
    <property type="entry name" value="Homeodomain-like_sf"/>
</dbReference>
<dbReference type="PANTHER" id="PTHR43479:SF7">
    <property type="entry name" value="TETR-FAMILY TRANSCRIPTIONAL REGULATOR"/>
    <property type="match status" value="1"/>
</dbReference>
<accession>F2NAH6</accession>
<dbReference type="STRING" id="700015.Corgl_0384"/>
<organism evidence="4 5">
    <name type="scientific">Coriobacterium glomerans (strain ATCC 49209 / DSM 20642 / JCM 10262 / PW2)</name>
    <dbReference type="NCBI Taxonomy" id="700015"/>
    <lineage>
        <taxon>Bacteria</taxon>
        <taxon>Bacillati</taxon>
        <taxon>Actinomycetota</taxon>
        <taxon>Coriobacteriia</taxon>
        <taxon>Coriobacteriales</taxon>
        <taxon>Coriobacteriaceae</taxon>
        <taxon>Coriobacterium</taxon>
    </lineage>
</organism>
<dbReference type="OrthoDB" id="3193022at2"/>
<dbReference type="PANTHER" id="PTHR43479">
    <property type="entry name" value="ACREF/ENVCD OPERON REPRESSOR-RELATED"/>
    <property type="match status" value="1"/>
</dbReference>
<dbReference type="InterPro" id="IPR050624">
    <property type="entry name" value="HTH-type_Tx_Regulator"/>
</dbReference>
<dbReference type="InterPro" id="IPR001647">
    <property type="entry name" value="HTH_TetR"/>
</dbReference>
<keyword evidence="5" id="KW-1185">Reference proteome</keyword>
<dbReference type="GO" id="GO:0003677">
    <property type="term" value="F:DNA binding"/>
    <property type="evidence" value="ECO:0007669"/>
    <property type="project" value="UniProtKB-UniRule"/>
</dbReference>
<protein>
    <submittedName>
        <fullName evidence="4">Regulatory protein TetR</fullName>
    </submittedName>
</protein>
<dbReference type="Proteomes" id="UP000006851">
    <property type="component" value="Chromosome"/>
</dbReference>
<reference evidence="5" key="1">
    <citation type="journal article" date="2013" name="Stand. Genomic Sci.">
        <title>Complete genome sequence of Coriobacterium glomerans type strain (PW2(T)) from the midgut of Pyrrhocoris apterus L. (red soldier bug).</title>
        <authorList>
            <person name="Stackebrandt E."/>
            <person name="Zeytun A."/>
            <person name="Lapidus A."/>
            <person name="Nolan M."/>
            <person name="Lucas S."/>
            <person name="Hammon N."/>
            <person name="Deshpande S."/>
            <person name="Cheng J.F."/>
            <person name="Tapia R."/>
            <person name="Goodwin L.A."/>
            <person name="Pitluck S."/>
            <person name="Liolios K."/>
            <person name="Pagani I."/>
            <person name="Ivanova N."/>
            <person name="Mavromatis K."/>
            <person name="Mikhailova N."/>
            <person name="Huntemann M."/>
            <person name="Pati A."/>
            <person name="Chen A."/>
            <person name="Palaniappan K."/>
            <person name="Chang Y.J."/>
            <person name="Land M."/>
            <person name="Hauser L."/>
            <person name="Rohde M."/>
            <person name="Pukall R."/>
            <person name="Goker M."/>
            <person name="Detter J.C."/>
            <person name="Woyke T."/>
            <person name="Bristow J."/>
            <person name="Eisen J.A."/>
            <person name="Markowitz V."/>
            <person name="Hugenholtz P."/>
            <person name="Kyrpides N.C."/>
            <person name="Klenk H.P."/>
        </authorList>
    </citation>
    <scope>NUCLEOTIDE SEQUENCE</scope>
    <source>
        <strain evidence="5">ATCC 49209 / DSM 20642 / JCM 10262 / PW2</strain>
    </source>
</reference>
<feature type="DNA-binding region" description="H-T-H motif" evidence="2">
    <location>
        <begin position="32"/>
        <end position="51"/>
    </location>
</feature>
<dbReference type="Gene3D" id="1.10.357.10">
    <property type="entry name" value="Tetracycline Repressor, domain 2"/>
    <property type="match status" value="1"/>
</dbReference>
<evidence type="ECO:0000259" key="3">
    <source>
        <dbReference type="PROSITE" id="PS50977"/>
    </source>
</evidence>
<dbReference type="KEGG" id="cgo:Corgl_0384"/>
<sequence>MRKHPETTARTRADLREAFWSLYESRPIEKITIREITDRAGYNRATFYLYFHDVYDLLEQIESDILVNVRALVEERLMREDRLDFSQHMGIIIDLTQRYERYMTILLTERGGRSFSNRLKAILKPLVGFIMPESGITEQQRAILEEFYLAGLLAAITTWSGQTHRMPVEGFIDLIIQMVRPSAVS</sequence>
<dbReference type="eggNOG" id="COG1309">
    <property type="taxonomic scope" value="Bacteria"/>
</dbReference>
<dbReference type="EMBL" id="CP002628">
    <property type="protein sequence ID" value="AEB06503.1"/>
    <property type="molecule type" value="Genomic_DNA"/>
</dbReference>
<dbReference type="Pfam" id="PF00440">
    <property type="entry name" value="TetR_N"/>
    <property type="match status" value="1"/>
</dbReference>
<name>F2NAH6_CORGP</name>
<evidence type="ECO:0000256" key="2">
    <source>
        <dbReference type="PROSITE-ProRule" id="PRU00335"/>
    </source>
</evidence>
<feature type="domain" description="HTH tetR-type" evidence="3">
    <location>
        <begin position="9"/>
        <end position="69"/>
    </location>
</feature>
<dbReference type="HOGENOM" id="CLU_087539_0_7_11"/>
<dbReference type="PROSITE" id="PS50977">
    <property type="entry name" value="HTH_TETR_2"/>
    <property type="match status" value="1"/>
</dbReference>
<proteinExistence type="predicted"/>
<evidence type="ECO:0000313" key="4">
    <source>
        <dbReference type="EMBL" id="AEB06503.1"/>
    </source>
</evidence>